<proteinExistence type="predicted"/>
<dbReference type="AlphaFoldDB" id="A0A8C8B5A5"/>
<feature type="compositionally biased region" description="Polar residues" evidence="1">
    <location>
        <begin position="97"/>
        <end position="106"/>
    </location>
</feature>
<evidence type="ECO:0000256" key="1">
    <source>
        <dbReference type="SAM" id="MobiDB-lite"/>
    </source>
</evidence>
<name>A0A8C8B5A5_9STRI</name>
<feature type="compositionally biased region" description="Pro residues" evidence="1">
    <location>
        <begin position="72"/>
        <end position="87"/>
    </location>
</feature>
<reference evidence="2" key="2">
    <citation type="submission" date="2025-09" db="UniProtKB">
        <authorList>
            <consortium name="Ensembl"/>
        </authorList>
    </citation>
    <scope>IDENTIFICATION</scope>
</reference>
<sequence length="628" mass="63622">MGTGCLVVVGWVEQGGSPLPGDPNTHRTLLCPVTPMPGTSLPGEPPAWGPLGPSISLPGDPNTRRSLLCPGTPLPGEPPARAPPCAPPWQGKEETLGTPSLGSATPKTLGGVGGGCSHRLTAPPGQTWPFRAGGVPGGPSLLQWLLCHISTPATSPSRAPFLSRLSNGNFNGGSAGSNSLSPACQQPRCLRGTRGAVGGDVNPPPCSWRSSSCLFGYSPGRARGGCACARCQPLGGTWAASRALAHGGPLGTWGIPGARRIPGTQGMPRAHAGSRAHVGCPGAHKIPGHTGDPWCPQDPGHTGDAQGTCGMPSDHRILGTRGIPGTRGMPGAHKIPGLTGDPWCPQHPWHTGDAQGTCGMPSDHRILGTRGIPGTQGMPGAHKIPGHMGDPWCPQHPWHTGDAQGTCGMPSDHRILGTGGIPGTQGMPGAHKIPGTPEILCARRILGTRGMPGAHKIPGTRGILGAHGIPGTRGLPRARGTPQQAGQVPLRPCPIPRASPGQSSGRPPPSGPLAPPQTASVPLWTEQGGQPGNGGAPHMPAPGAPSHQRLQRHGAASSTAPPELPMVHEGAAGSVGPPQTGLCRTPALCSRTRQGMGTRTPGGQRGEGCHGRGATSPLVVPPLKSFIS</sequence>
<organism evidence="2 3">
    <name type="scientific">Otus sunia</name>
    <name type="common">Oriental scops-owl</name>
    <dbReference type="NCBI Taxonomy" id="257818"/>
    <lineage>
        <taxon>Eukaryota</taxon>
        <taxon>Metazoa</taxon>
        <taxon>Chordata</taxon>
        <taxon>Craniata</taxon>
        <taxon>Vertebrata</taxon>
        <taxon>Euteleostomi</taxon>
        <taxon>Archelosauria</taxon>
        <taxon>Archosauria</taxon>
        <taxon>Dinosauria</taxon>
        <taxon>Saurischia</taxon>
        <taxon>Theropoda</taxon>
        <taxon>Coelurosauria</taxon>
        <taxon>Aves</taxon>
        <taxon>Neognathae</taxon>
        <taxon>Neoaves</taxon>
        <taxon>Telluraves</taxon>
        <taxon>Strigiformes</taxon>
        <taxon>Strigidae</taxon>
        <taxon>Otus</taxon>
    </lineage>
</organism>
<feature type="compositionally biased region" description="Pro residues" evidence="1">
    <location>
        <begin position="506"/>
        <end position="515"/>
    </location>
</feature>
<dbReference type="Proteomes" id="UP000694552">
    <property type="component" value="Unplaced"/>
</dbReference>
<dbReference type="Ensembl" id="ENSOSUT00000015606.1">
    <property type="protein sequence ID" value="ENSOSUP00000015095.1"/>
    <property type="gene ID" value="ENSOSUG00000010773.1"/>
</dbReference>
<evidence type="ECO:0000313" key="3">
    <source>
        <dbReference type="Proteomes" id="UP000694552"/>
    </source>
</evidence>
<feature type="region of interest" description="Disordered" evidence="1">
    <location>
        <begin position="54"/>
        <end position="127"/>
    </location>
</feature>
<protein>
    <submittedName>
        <fullName evidence="2">Uncharacterized protein</fullName>
    </submittedName>
</protein>
<keyword evidence="3" id="KW-1185">Reference proteome</keyword>
<evidence type="ECO:0000313" key="2">
    <source>
        <dbReference type="Ensembl" id="ENSOSUP00000015095.1"/>
    </source>
</evidence>
<accession>A0A8C8B5A5</accession>
<feature type="region of interest" description="Disordered" evidence="1">
    <location>
        <begin position="456"/>
        <end position="628"/>
    </location>
</feature>
<reference evidence="2" key="1">
    <citation type="submission" date="2025-08" db="UniProtKB">
        <authorList>
            <consortium name="Ensembl"/>
        </authorList>
    </citation>
    <scope>IDENTIFICATION</scope>
</reference>